<dbReference type="PROSITE" id="PS50937">
    <property type="entry name" value="HTH_MERR_2"/>
    <property type="match status" value="1"/>
</dbReference>
<feature type="domain" description="HTH merR-type" evidence="5">
    <location>
        <begin position="1"/>
        <end position="67"/>
    </location>
</feature>
<dbReference type="Proteomes" id="UP000094291">
    <property type="component" value="Unassembled WGS sequence"/>
</dbReference>
<dbReference type="PANTHER" id="PTHR30204">
    <property type="entry name" value="REDOX-CYCLING DRUG-SENSING TRANSCRIPTIONAL ACTIVATOR SOXR"/>
    <property type="match status" value="1"/>
</dbReference>
<dbReference type="InterPro" id="IPR047057">
    <property type="entry name" value="MerR_fam"/>
</dbReference>
<keyword evidence="7" id="KW-1185">Reference proteome</keyword>
<dbReference type="OrthoDB" id="9808480at2"/>
<name>A0A1E2VE77_9GAMM</name>
<keyword evidence="3" id="KW-0238">DNA-binding</keyword>
<evidence type="ECO:0000256" key="4">
    <source>
        <dbReference type="ARBA" id="ARBA00023163"/>
    </source>
</evidence>
<dbReference type="GO" id="GO:0003700">
    <property type="term" value="F:DNA-binding transcription factor activity"/>
    <property type="evidence" value="ECO:0007669"/>
    <property type="project" value="InterPro"/>
</dbReference>
<dbReference type="SUPFAM" id="SSF46955">
    <property type="entry name" value="Putative DNA-binding domain"/>
    <property type="match status" value="1"/>
</dbReference>
<evidence type="ECO:0000256" key="1">
    <source>
        <dbReference type="ARBA" id="ARBA00022491"/>
    </source>
</evidence>
<dbReference type="Gene3D" id="1.10.1660.10">
    <property type="match status" value="1"/>
</dbReference>
<dbReference type="SMART" id="SM00422">
    <property type="entry name" value="HTH_MERR"/>
    <property type="match status" value="1"/>
</dbReference>
<evidence type="ECO:0000259" key="5">
    <source>
        <dbReference type="PROSITE" id="PS50937"/>
    </source>
</evidence>
<sequence>MLIGEASKKSGATQRAIRLYESLGLLKVSRSGKYRVYSQDNISLIKIIKEAQTLGITLADLVALKGDQDDFDWHLVSEFLVQKQEAVDASIRALEQQKQRIQHYRVSIDECLRLLDSDL</sequence>
<dbReference type="InterPro" id="IPR009061">
    <property type="entry name" value="DNA-bd_dom_put_sf"/>
</dbReference>
<evidence type="ECO:0000256" key="2">
    <source>
        <dbReference type="ARBA" id="ARBA00023015"/>
    </source>
</evidence>
<dbReference type="GO" id="GO:0003677">
    <property type="term" value="F:DNA binding"/>
    <property type="evidence" value="ECO:0007669"/>
    <property type="project" value="UniProtKB-KW"/>
</dbReference>
<protein>
    <submittedName>
        <fullName evidence="6">MerR family transcriptional regulator</fullName>
    </submittedName>
</protein>
<dbReference type="STRING" id="197479.BFW38_08430"/>
<dbReference type="InterPro" id="IPR000551">
    <property type="entry name" value="MerR-type_HTH_dom"/>
</dbReference>
<proteinExistence type="predicted"/>
<gene>
    <name evidence="6" type="ORF">BFW38_08430</name>
</gene>
<evidence type="ECO:0000256" key="3">
    <source>
        <dbReference type="ARBA" id="ARBA00023125"/>
    </source>
</evidence>
<dbReference type="Pfam" id="PF13411">
    <property type="entry name" value="MerR_1"/>
    <property type="match status" value="1"/>
</dbReference>
<accession>A0A1E2VE77</accession>
<dbReference type="EMBL" id="MDTQ01000001">
    <property type="protein sequence ID" value="ODC05299.1"/>
    <property type="molecule type" value="Genomic_DNA"/>
</dbReference>
<dbReference type="AlphaFoldDB" id="A0A1E2VE77"/>
<dbReference type="PANTHER" id="PTHR30204:SF69">
    <property type="entry name" value="MERR-FAMILY TRANSCRIPTIONAL REGULATOR"/>
    <property type="match status" value="1"/>
</dbReference>
<evidence type="ECO:0000313" key="6">
    <source>
        <dbReference type="EMBL" id="ODC05299.1"/>
    </source>
</evidence>
<keyword evidence="2" id="KW-0805">Transcription regulation</keyword>
<keyword evidence="1" id="KW-0678">Repressor</keyword>
<keyword evidence="4" id="KW-0804">Transcription</keyword>
<organism evidence="6 7">
    <name type="scientific">Terasakiispira papahanaumokuakeensis</name>
    <dbReference type="NCBI Taxonomy" id="197479"/>
    <lineage>
        <taxon>Bacteria</taxon>
        <taxon>Pseudomonadati</taxon>
        <taxon>Pseudomonadota</taxon>
        <taxon>Gammaproteobacteria</taxon>
        <taxon>Oceanospirillales</taxon>
        <taxon>Terasakiispira</taxon>
    </lineage>
</organism>
<evidence type="ECO:0000313" key="7">
    <source>
        <dbReference type="Proteomes" id="UP000094291"/>
    </source>
</evidence>
<comment type="caution">
    <text evidence="6">The sequence shown here is derived from an EMBL/GenBank/DDBJ whole genome shotgun (WGS) entry which is preliminary data.</text>
</comment>
<reference evidence="6 7" key="1">
    <citation type="submission" date="2016-08" db="EMBL/GenBank/DDBJ databases">
        <authorList>
            <person name="Seilhamer J.J."/>
        </authorList>
    </citation>
    <scope>NUCLEOTIDE SEQUENCE [LARGE SCALE GENOMIC DNA]</scope>
    <source>
        <strain evidence="6 7">PH27A</strain>
    </source>
</reference>